<organism evidence="3 4">
    <name type="scientific">Delftia lacustris</name>
    <dbReference type="NCBI Taxonomy" id="558537"/>
    <lineage>
        <taxon>Bacteria</taxon>
        <taxon>Pseudomonadati</taxon>
        <taxon>Pseudomonadota</taxon>
        <taxon>Betaproteobacteria</taxon>
        <taxon>Burkholderiales</taxon>
        <taxon>Comamonadaceae</taxon>
        <taxon>Delftia</taxon>
    </lineage>
</organism>
<evidence type="ECO:0000313" key="4">
    <source>
        <dbReference type="Proteomes" id="UP000183417"/>
    </source>
</evidence>
<gene>
    <name evidence="3" type="ORF">SAMN05421547_104136</name>
</gene>
<dbReference type="SUPFAM" id="SSF56300">
    <property type="entry name" value="Metallo-dependent phosphatases"/>
    <property type="match status" value="1"/>
</dbReference>
<feature type="domain" description="PhoD-like phosphatase metallophosphatase" evidence="1">
    <location>
        <begin position="162"/>
        <end position="551"/>
    </location>
</feature>
<protein>
    <submittedName>
        <fullName evidence="3">Alkaline phosphatase D</fullName>
    </submittedName>
</protein>
<evidence type="ECO:0000313" key="3">
    <source>
        <dbReference type="EMBL" id="SDY36095.1"/>
    </source>
</evidence>
<dbReference type="Pfam" id="PF09423">
    <property type="entry name" value="PhoD"/>
    <property type="match status" value="1"/>
</dbReference>
<dbReference type="InterPro" id="IPR052900">
    <property type="entry name" value="Phospholipid_Metab_Enz"/>
</dbReference>
<accession>A0A1H3J938</accession>
<dbReference type="InterPro" id="IPR018946">
    <property type="entry name" value="PhoD-like_MPP"/>
</dbReference>
<dbReference type="InterPro" id="IPR029052">
    <property type="entry name" value="Metallo-depent_PP-like"/>
</dbReference>
<evidence type="ECO:0000259" key="1">
    <source>
        <dbReference type="Pfam" id="PF09423"/>
    </source>
</evidence>
<dbReference type="AlphaFoldDB" id="A0A1H3J938"/>
<dbReference type="PANTHER" id="PTHR43606">
    <property type="entry name" value="PHOSPHATASE, PUTATIVE (AFU_ORTHOLOGUE AFUA_6G08710)-RELATED"/>
    <property type="match status" value="1"/>
</dbReference>
<name>A0A1H3J938_9BURK</name>
<dbReference type="PANTHER" id="PTHR43606:SF2">
    <property type="entry name" value="ALKALINE PHOSPHATASE FAMILY PROTEIN (AFU_ORTHOLOGUE AFUA_5G03860)"/>
    <property type="match status" value="1"/>
</dbReference>
<sequence>MKHKESITNILQQAKAGSRESGLVASRRHFVRGMGASALALPLAGCGGSDGDSRIPVEFRHGVASGDPLSDRVILWTRVTPPQGHSSDIEVEWEVASDADFKTLVTSGKAMARATQDFTFKADATGLRPATRYHYRFRCQGMTSATGRTRTLPVGAVQQVKLAVFSCANYPAGYFNVYAHAARQGDLDATVHLGDYIYEYARGGYANGKAEAMQRQSLPANEIVSLADYRQRHAQYKSDADLQALHAAAPMIAVWDDHEVSNDTWMHGAENHQPATEGDFELRKVAALKAYHEWMPTRNAQPEIIYRSFAFGDLLALHMLDTRVIGRDEQLDYADYFTAQGLDAARFSSDMSNPARQLMGATQTQWLGQQMAASQATWQVLGQQVLMGRMELPAPLLMDILSPGSGVSLPAYAALLAKAQANPASLTAAEKAILAQPSIPYNLDAWDGYAVARETVLATARSLGKNLVVLAGDTHNAWASELRDRSGQGVGVEFATSSVSSPGFEDYLPGQDPAQLRGALLQFINTLKYCDTSRRGYMIVTATPQACQAEWIYVDTVFSRQYQTVRDAAWKVLPGQPGKLVQA</sequence>
<dbReference type="RefSeq" id="WP_074921312.1">
    <property type="nucleotide sequence ID" value="NZ_CP141274.1"/>
</dbReference>
<dbReference type="EMBL" id="FNPE01000004">
    <property type="protein sequence ID" value="SDY36095.1"/>
    <property type="molecule type" value="Genomic_DNA"/>
</dbReference>
<dbReference type="Gene3D" id="2.60.40.380">
    <property type="entry name" value="Purple acid phosphatase-like, N-terminal"/>
    <property type="match status" value="1"/>
</dbReference>
<reference evidence="3 4" key="1">
    <citation type="submission" date="2016-10" db="EMBL/GenBank/DDBJ databases">
        <authorList>
            <person name="de Groot N.N."/>
        </authorList>
    </citation>
    <scope>NUCLEOTIDE SEQUENCE [LARGE SCALE GENOMIC DNA]</scope>
    <source>
        <strain evidence="3 4">LMG 24775</strain>
    </source>
</reference>
<dbReference type="Proteomes" id="UP000183417">
    <property type="component" value="Unassembled WGS sequence"/>
</dbReference>
<dbReference type="InterPro" id="IPR032093">
    <property type="entry name" value="PhoD_N"/>
</dbReference>
<feature type="domain" description="Phospholipase D N-terminal" evidence="2">
    <location>
        <begin position="61"/>
        <end position="151"/>
    </location>
</feature>
<dbReference type="Gene3D" id="3.60.21.70">
    <property type="entry name" value="PhoD-like phosphatase"/>
    <property type="match status" value="1"/>
</dbReference>
<evidence type="ECO:0000259" key="2">
    <source>
        <dbReference type="Pfam" id="PF16655"/>
    </source>
</evidence>
<proteinExistence type="predicted"/>
<dbReference type="Pfam" id="PF16655">
    <property type="entry name" value="PhoD_N"/>
    <property type="match status" value="1"/>
</dbReference>
<dbReference type="CDD" id="cd07389">
    <property type="entry name" value="MPP_PhoD"/>
    <property type="match status" value="1"/>
</dbReference>
<dbReference type="GeneID" id="94692029"/>
<dbReference type="InterPro" id="IPR038607">
    <property type="entry name" value="PhoD-like_sf"/>
</dbReference>